<feature type="region of interest" description="Disordered" evidence="1">
    <location>
        <begin position="1"/>
        <end position="81"/>
    </location>
</feature>
<gene>
    <name evidence="2" type="ORF">AOV_03760</name>
</gene>
<feature type="compositionally biased region" description="Polar residues" evidence="1">
    <location>
        <begin position="36"/>
        <end position="57"/>
    </location>
</feature>
<reference evidence="2 3" key="2">
    <citation type="journal article" date="2019" name="BMC Genomics">
        <title>The Anaplasma ovis genome reveals a high proportion of pseudogenes.</title>
        <authorList>
            <person name="Liu Z."/>
            <person name="Peasley A.M."/>
            <person name="Yang J."/>
            <person name="Li Y."/>
            <person name="Guan G."/>
            <person name="Luo J."/>
            <person name="Yin H."/>
            <person name="Brayton K.A."/>
        </authorList>
    </citation>
    <scope>NUCLEOTIDE SEQUENCE [LARGE SCALE GENOMIC DNA]</scope>
    <source>
        <strain evidence="2 3">Haibei</strain>
    </source>
</reference>
<dbReference type="Proteomes" id="UP000259762">
    <property type="component" value="Chromosome"/>
</dbReference>
<reference evidence="3" key="1">
    <citation type="submission" date="2018-06" db="EMBL/GenBank/DDBJ databases">
        <title>The Anaplasma ovis genome reveals a high proportion of pseudogenes.</title>
        <authorList>
            <person name="Liu Z."/>
            <person name="Peasley A.M."/>
            <person name="Yang J."/>
            <person name="Li Y."/>
            <person name="Guan G."/>
            <person name="Luo J."/>
            <person name="Yin H."/>
            <person name="Brayton K.A."/>
        </authorList>
    </citation>
    <scope>NUCLEOTIDE SEQUENCE [LARGE SCALE GENOMIC DNA]</scope>
    <source>
        <strain evidence="3">Haibei</strain>
    </source>
</reference>
<proteinExistence type="predicted"/>
<evidence type="ECO:0000313" key="3">
    <source>
        <dbReference type="Proteomes" id="UP000259762"/>
    </source>
</evidence>
<feature type="compositionally biased region" description="Basic and acidic residues" evidence="1">
    <location>
        <begin position="20"/>
        <end position="33"/>
    </location>
</feature>
<dbReference type="EMBL" id="CP015994">
    <property type="protein sequence ID" value="ASI47905.1"/>
    <property type="molecule type" value="Genomic_DNA"/>
</dbReference>
<protein>
    <submittedName>
        <fullName evidence="2">Uncharacterized protein</fullName>
    </submittedName>
</protein>
<organism evidence="2 3">
    <name type="scientific">Anaplasma ovis str. Haibei</name>
    <dbReference type="NCBI Taxonomy" id="1248439"/>
    <lineage>
        <taxon>Bacteria</taxon>
        <taxon>Pseudomonadati</taxon>
        <taxon>Pseudomonadota</taxon>
        <taxon>Alphaproteobacteria</taxon>
        <taxon>Rickettsiales</taxon>
        <taxon>Anaplasmataceae</taxon>
        <taxon>Anaplasma</taxon>
    </lineage>
</organism>
<evidence type="ECO:0000313" key="2">
    <source>
        <dbReference type="EMBL" id="ASI47905.1"/>
    </source>
</evidence>
<accession>A0A2Z2LEQ5</accession>
<sequence length="101" mass="11169">MHLAKDNHKATKASNVTTPAREEKRQSSGDVHGRPSHQTSNNALAPSQTATRETQPARTKAVRSDTAQTHNYQGKMACHGHPRRAHRFHRNVQLQPAACMA</sequence>
<dbReference type="KEGG" id="aoh:AOV_03760"/>
<dbReference type="AlphaFoldDB" id="A0A2Z2LEQ5"/>
<keyword evidence="3" id="KW-1185">Reference proteome</keyword>
<evidence type="ECO:0000256" key="1">
    <source>
        <dbReference type="SAM" id="MobiDB-lite"/>
    </source>
</evidence>
<name>A0A2Z2LEQ5_9RICK</name>